<dbReference type="SMART" id="SM00903">
    <property type="entry name" value="Flavin_Reduct"/>
    <property type="match status" value="1"/>
</dbReference>
<dbReference type="EMBL" id="MF541667">
    <property type="protein sequence ID" value="ATU31803.1"/>
    <property type="molecule type" value="Genomic_DNA"/>
</dbReference>
<feature type="domain" description="Flavin reductase like" evidence="3">
    <location>
        <begin position="39"/>
        <end position="185"/>
    </location>
</feature>
<dbReference type="InterPro" id="IPR050268">
    <property type="entry name" value="NADH-dep_flavin_reductase"/>
</dbReference>
<dbReference type="AlphaFoldDB" id="A0A2D3E324"/>
<name>A0A2D3E324_9ACTN</name>
<dbReference type="InterPro" id="IPR002563">
    <property type="entry name" value="Flavin_Rdtase-like_dom"/>
</dbReference>
<sequence>MELVTPSTEESAPATDTPATDTDTRATDPGTPARFRSLMTGFPSGVAIITAVDRDHRPWGMTCSALCSVTVEPPTLLVGMRIGSPTLAAAMHSGRFAVNLLHAKGQETAELFASGDPDRFAVTVWDAPAGRGGPHLTEAARAVADCRITQTVRVGAQRMVFGQVYGIRELADTEPLLYGLRAYRSWPPPG</sequence>
<dbReference type="GO" id="GO:0042602">
    <property type="term" value="F:riboflavin reductase (NADPH) activity"/>
    <property type="evidence" value="ECO:0007669"/>
    <property type="project" value="TreeGrafter"/>
</dbReference>
<evidence type="ECO:0000259" key="3">
    <source>
        <dbReference type="SMART" id="SM00903"/>
    </source>
</evidence>
<dbReference type="Gene3D" id="2.30.110.10">
    <property type="entry name" value="Electron Transport, Fmn-binding Protein, Chain A"/>
    <property type="match status" value="1"/>
</dbReference>
<accession>A0A2D3E324</accession>
<gene>
    <name evidence="4" type="primary">ulm26</name>
</gene>
<dbReference type="PANTHER" id="PTHR30466:SF1">
    <property type="entry name" value="FMN REDUCTASE (NADH) RUTF"/>
    <property type="match status" value="1"/>
</dbReference>
<dbReference type="PANTHER" id="PTHR30466">
    <property type="entry name" value="FLAVIN REDUCTASE"/>
    <property type="match status" value="1"/>
</dbReference>
<dbReference type="GO" id="GO:0010181">
    <property type="term" value="F:FMN binding"/>
    <property type="evidence" value="ECO:0007669"/>
    <property type="project" value="InterPro"/>
</dbReference>
<dbReference type="InterPro" id="IPR012349">
    <property type="entry name" value="Split_barrel_FMN-bd"/>
</dbReference>
<evidence type="ECO:0000313" key="4">
    <source>
        <dbReference type="EMBL" id="ATU31803.1"/>
    </source>
</evidence>
<keyword evidence="1" id="KW-0560">Oxidoreductase</keyword>
<feature type="compositionally biased region" description="Low complexity" evidence="2">
    <location>
        <begin position="12"/>
        <end position="32"/>
    </location>
</feature>
<organism evidence="4">
    <name type="scientific">Streptomyces sp. KCB13F003</name>
    <dbReference type="NCBI Taxonomy" id="2052824"/>
    <lineage>
        <taxon>Bacteria</taxon>
        <taxon>Bacillati</taxon>
        <taxon>Actinomycetota</taxon>
        <taxon>Actinomycetes</taxon>
        <taxon>Kitasatosporales</taxon>
        <taxon>Streptomycetaceae</taxon>
        <taxon>Streptomyces</taxon>
    </lineage>
</organism>
<evidence type="ECO:0000256" key="2">
    <source>
        <dbReference type="SAM" id="MobiDB-lite"/>
    </source>
</evidence>
<feature type="region of interest" description="Disordered" evidence="2">
    <location>
        <begin position="1"/>
        <end position="32"/>
    </location>
</feature>
<evidence type="ECO:0000256" key="1">
    <source>
        <dbReference type="ARBA" id="ARBA00023002"/>
    </source>
</evidence>
<protein>
    <submittedName>
        <fullName evidence="4">Flavin reductase</fullName>
    </submittedName>
</protein>
<feature type="compositionally biased region" description="Polar residues" evidence="2">
    <location>
        <begin position="1"/>
        <end position="10"/>
    </location>
</feature>
<dbReference type="Pfam" id="PF01613">
    <property type="entry name" value="Flavin_Reduct"/>
    <property type="match status" value="1"/>
</dbReference>
<reference evidence="4" key="1">
    <citation type="journal article" date="2017" name="J. Nat. Prod.">
        <title>Genomics-Driven Discovery of Chlorinated Cyclic Hexapeptides Ulleungmycins A and B from a Streptomyces Species.</title>
        <authorList>
            <person name="Son S."/>
            <person name="Hong Y.S."/>
            <person name="Jang M."/>
            <person name="Heo K.T."/>
            <person name="Lee B."/>
            <person name="Jang J.P."/>
            <person name="Kim J.W."/>
            <person name="Ryoo I.J."/>
            <person name="Kim W.G."/>
            <person name="Ko S.K."/>
            <person name="Kim B.Y."/>
            <person name="Jang J.H."/>
            <person name="Ahn J.S."/>
        </authorList>
    </citation>
    <scope>NUCLEOTIDE SEQUENCE</scope>
    <source>
        <strain evidence="4">KCB13F003</strain>
    </source>
</reference>
<dbReference type="SUPFAM" id="SSF50475">
    <property type="entry name" value="FMN-binding split barrel"/>
    <property type="match status" value="1"/>
</dbReference>
<proteinExistence type="predicted"/>